<dbReference type="EMBL" id="JAPDNT010000001">
    <property type="protein sequence ID" value="MCW3473315.1"/>
    <property type="molecule type" value="Genomic_DNA"/>
</dbReference>
<dbReference type="PANTHER" id="PTHR30143:SF0">
    <property type="entry name" value="2-KETO-4-PENTENOATE HYDRATASE"/>
    <property type="match status" value="1"/>
</dbReference>
<protein>
    <recommendedName>
        <fullName evidence="3">Fumarylacetoacetase-like C-terminal domain-containing protein</fullName>
    </recommendedName>
</protein>
<gene>
    <name evidence="1" type="ORF">OL599_01885</name>
</gene>
<organism evidence="1 2">
    <name type="scientific">Limobrevibacterium gyesilva</name>
    <dbReference type="NCBI Taxonomy" id="2991712"/>
    <lineage>
        <taxon>Bacteria</taxon>
        <taxon>Pseudomonadati</taxon>
        <taxon>Pseudomonadota</taxon>
        <taxon>Alphaproteobacteria</taxon>
        <taxon>Acetobacterales</taxon>
        <taxon>Acetobacteraceae</taxon>
        <taxon>Limobrevibacterium</taxon>
    </lineage>
</organism>
<dbReference type="InterPro" id="IPR036663">
    <property type="entry name" value="Fumarylacetoacetase_C_sf"/>
</dbReference>
<dbReference type="Proteomes" id="UP001165679">
    <property type="component" value="Unassembled WGS sequence"/>
</dbReference>
<evidence type="ECO:0000313" key="1">
    <source>
        <dbReference type="EMBL" id="MCW3473315.1"/>
    </source>
</evidence>
<dbReference type="RefSeq" id="WP_264711889.1">
    <property type="nucleotide sequence ID" value="NZ_JAPDNT010000001.1"/>
</dbReference>
<dbReference type="InterPro" id="IPR050772">
    <property type="entry name" value="Hydratase-Decarb/MhpD_sf"/>
</dbReference>
<keyword evidence="2" id="KW-1185">Reference proteome</keyword>
<dbReference type="SUPFAM" id="SSF56529">
    <property type="entry name" value="FAH"/>
    <property type="match status" value="1"/>
</dbReference>
<reference evidence="1" key="1">
    <citation type="submission" date="2022-09" db="EMBL/GenBank/DDBJ databases">
        <title>Rhodovastum sp. nov. RN2-1 isolated from soil in Seongnam, South Korea.</title>
        <authorList>
            <person name="Le N.T."/>
        </authorList>
    </citation>
    <scope>NUCLEOTIDE SEQUENCE</scope>
    <source>
        <strain evidence="1">RN2-1</strain>
    </source>
</reference>
<evidence type="ECO:0008006" key="3">
    <source>
        <dbReference type="Google" id="ProtNLM"/>
    </source>
</evidence>
<dbReference type="GO" id="GO:0008684">
    <property type="term" value="F:2-oxopent-4-enoate hydratase activity"/>
    <property type="evidence" value="ECO:0007669"/>
    <property type="project" value="TreeGrafter"/>
</dbReference>
<dbReference type="GO" id="GO:0005737">
    <property type="term" value="C:cytoplasm"/>
    <property type="evidence" value="ECO:0007669"/>
    <property type="project" value="TreeGrafter"/>
</dbReference>
<dbReference type="AlphaFoldDB" id="A0AA42CFZ6"/>
<name>A0AA42CFZ6_9PROT</name>
<evidence type="ECO:0000313" key="2">
    <source>
        <dbReference type="Proteomes" id="UP001165679"/>
    </source>
</evidence>
<dbReference type="PANTHER" id="PTHR30143">
    <property type="entry name" value="ACID HYDRATASE"/>
    <property type="match status" value="1"/>
</dbReference>
<accession>A0AA42CFZ6</accession>
<reference evidence="1" key="2">
    <citation type="submission" date="2022-10" db="EMBL/GenBank/DDBJ databases">
        <authorList>
            <person name="Trinh H.N."/>
        </authorList>
    </citation>
    <scope>NUCLEOTIDE SEQUENCE</scope>
    <source>
        <strain evidence="1">RN2-1</strain>
    </source>
</reference>
<proteinExistence type="predicted"/>
<comment type="caution">
    <text evidence="1">The sequence shown here is derived from an EMBL/GenBank/DDBJ whole genome shotgun (WGS) entry which is preliminary data.</text>
</comment>
<dbReference type="Gene3D" id="3.90.850.10">
    <property type="entry name" value="Fumarylacetoacetase-like, C-terminal domain"/>
    <property type="match status" value="1"/>
</dbReference>
<sequence length="264" mass="27079">MTFDPAPAALALHQARLARRPAGPLPADIAPRTEGDGVAVQLALAQRLAANPPAGFKIGATAKKMQDYLGLSGPAAGFMAPAGLHASGVALNWSDFRSPGVECEIGVRLRHDLPPGPCDPASAAAAVGDLFAAIEVVENRYGPPPAGDLKAVGTPTLIADQVFHAAAVLGDPAGDWRSLDLLSVPGRIQVDGTPRGEGHGADLLGHPMQALAWLAGSAVARAFGGLKAGQVVMLGSVTPPIWLDGPCDVTVAFERLPEARLRFV</sequence>